<keyword evidence="2" id="KW-1185">Reference proteome</keyword>
<dbReference type="InterPro" id="IPR036291">
    <property type="entry name" value="NAD(P)-bd_dom_sf"/>
</dbReference>
<dbReference type="EMBL" id="JACHGJ010000011">
    <property type="protein sequence ID" value="MBB6482362.1"/>
    <property type="molecule type" value="Genomic_DNA"/>
</dbReference>
<gene>
    <name evidence="1" type="ORF">HNR50_004055</name>
</gene>
<evidence type="ECO:0000313" key="2">
    <source>
        <dbReference type="Proteomes" id="UP000587760"/>
    </source>
</evidence>
<comment type="caution">
    <text evidence="1">The sequence shown here is derived from an EMBL/GenBank/DDBJ whole genome shotgun (WGS) entry which is preliminary data.</text>
</comment>
<sequence length="223" mass="24952">MGKVILITGSETLLGRKLIEKNLAAGNKVIAPVISRDENSGEPQKNNLLVLPWNKSSIISSRTVIREGMRIFRSIDEAILVYSENKTNEQLSDFSTSEIDEAIESSIHGTVYLTRELLKIMEGDSAKVLSFALTRKNRHTGSPMEKGFLGFFRSFADAVISDEGAPYRCAFTSDVTDMDSYALFINNILNEKPEKGDGQWLDYREKKNLFSSLPVIPRKPDTI</sequence>
<dbReference type="Proteomes" id="UP000587760">
    <property type="component" value="Unassembled WGS sequence"/>
</dbReference>
<accession>A0A841RJ92</accession>
<reference evidence="1 2" key="1">
    <citation type="submission" date="2020-08" db="EMBL/GenBank/DDBJ databases">
        <title>Genomic Encyclopedia of Type Strains, Phase IV (KMG-IV): sequencing the most valuable type-strain genomes for metagenomic binning, comparative biology and taxonomic classification.</title>
        <authorList>
            <person name="Goeker M."/>
        </authorList>
    </citation>
    <scope>NUCLEOTIDE SEQUENCE [LARGE SCALE GENOMIC DNA]</scope>
    <source>
        <strain evidence="1 2">DSM 2461</strain>
    </source>
</reference>
<dbReference type="RefSeq" id="WP_184748599.1">
    <property type="nucleotide sequence ID" value="NZ_JACHGJ010000011.1"/>
</dbReference>
<proteinExistence type="predicted"/>
<dbReference type="Gene3D" id="3.40.50.720">
    <property type="entry name" value="NAD(P)-binding Rossmann-like Domain"/>
    <property type="match status" value="1"/>
</dbReference>
<organism evidence="1 2">
    <name type="scientific">Spirochaeta isovalerica</name>
    <dbReference type="NCBI Taxonomy" id="150"/>
    <lineage>
        <taxon>Bacteria</taxon>
        <taxon>Pseudomonadati</taxon>
        <taxon>Spirochaetota</taxon>
        <taxon>Spirochaetia</taxon>
        <taxon>Spirochaetales</taxon>
        <taxon>Spirochaetaceae</taxon>
        <taxon>Spirochaeta</taxon>
    </lineage>
</organism>
<dbReference type="SUPFAM" id="SSF51735">
    <property type="entry name" value="NAD(P)-binding Rossmann-fold domains"/>
    <property type="match status" value="1"/>
</dbReference>
<name>A0A841RJ92_9SPIO</name>
<dbReference type="AlphaFoldDB" id="A0A841RJ92"/>
<evidence type="ECO:0000313" key="1">
    <source>
        <dbReference type="EMBL" id="MBB6482362.1"/>
    </source>
</evidence>
<protein>
    <submittedName>
        <fullName evidence="1">NAD(P)-dependent dehydrogenase (Short-subunit alcohol dehydrogenase family)</fullName>
    </submittedName>
</protein>